<dbReference type="EMBL" id="VSKN01000002">
    <property type="protein sequence ID" value="TYC17119.1"/>
    <property type="molecule type" value="Genomic_DNA"/>
</dbReference>
<feature type="chain" id="PRO_5047272093" description="DinB family protein" evidence="1">
    <location>
        <begin position="18"/>
        <end position="189"/>
    </location>
</feature>
<evidence type="ECO:0008006" key="4">
    <source>
        <dbReference type="Google" id="ProtNLM"/>
    </source>
</evidence>
<protein>
    <recommendedName>
        <fullName evidence="4">DinB family protein</fullName>
    </recommendedName>
</protein>
<name>A0ABY3MDW5_9FLAO</name>
<sequence>MKIITLLTILLSIVAFSQESDNELPYYQLPEAAKTFTAGTVAARQVDALGFRFYWASKDLNTSDLDYKPSDVSRTALKTIAHIFDLSRVLLNATMQEPQSKIETDSLSYQVLRSETLHNLKKASDILKESEDISQYKIIFEDHQYEFWNAINGPIADAVWHCGQLATFRRVTKNPISARVNHFTGTVKK</sequence>
<gene>
    <name evidence="2" type="ORF">ES677_02770</name>
</gene>
<accession>A0ABY3MDW5</accession>
<dbReference type="RefSeq" id="WP_148380368.1">
    <property type="nucleotide sequence ID" value="NZ_VSKN01000002.1"/>
</dbReference>
<dbReference type="Gene3D" id="1.20.120.450">
    <property type="entry name" value="dinb family like domain"/>
    <property type="match status" value="1"/>
</dbReference>
<dbReference type="SUPFAM" id="SSF109854">
    <property type="entry name" value="DinB/YfiT-like putative metalloenzymes"/>
    <property type="match status" value="1"/>
</dbReference>
<dbReference type="InterPro" id="IPR034660">
    <property type="entry name" value="DinB/YfiT-like"/>
</dbReference>
<keyword evidence="3" id="KW-1185">Reference proteome</keyword>
<comment type="caution">
    <text evidence="2">The sequence shown here is derived from an EMBL/GenBank/DDBJ whole genome shotgun (WGS) entry which is preliminary data.</text>
</comment>
<dbReference type="Proteomes" id="UP000323621">
    <property type="component" value="Unassembled WGS sequence"/>
</dbReference>
<proteinExistence type="predicted"/>
<feature type="signal peptide" evidence="1">
    <location>
        <begin position="1"/>
        <end position="17"/>
    </location>
</feature>
<evidence type="ECO:0000313" key="2">
    <source>
        <dbReference type="EMBL" id="TYC17119.1"/>
    </source>
</evidence>
<keyword evidence="1" id="KW-0732">Signal</keyword>
<evidence type="ECO:0000313" key="3">
    <source>
        <dbReference type="Proteomes" id="UP000323621"/>
    </source>
</evidence>
<reference evidence="2 3" key="1">
    <citation type="submission" date="2019-08" db="EMBL/GenBank/DDBJ databases">
        <title>Genomes of Antarctic Bizionia species.</title>
        <authorList>
            <person name="Bowman J.P."/>
        </authorList>
    </citation>
    <scope>NUCLEOTIDE SEQUENCE [LARGE SCALE GENOMIC DNA]</scope>
    <source>
        <strain evidence="2 3">IC164</strain>
    </source>
</reference>
<evidence type="ECO:0000256" key="1">
    <source>
        <dbReference type="SAM" id="SignalP"/>
    </source>
</evidence>
<organism evidence="2 3">
    <name type="scientific">Bizionia gelidisalsuginis</name>
    <dbReference type="NCBI Taxonomy" id="291188"/>
    <lineage>
        <taxon>Bacteria</taxon>
        <taxon>Pseudomonadati</taxon>
        <taxon>Bacteroidota</taxon>
        <taxon>Flavobacteriia</taxon>
        <taxon>Flavobacteriales</taxon>
        <taxon>Flavobacteriaceae</taxon>
        <taxon>Bizionia</taxon>
    </lineage>
</organism>